<dbReference type="PANTHER" id="PTHR19302">
    <property type="entry name" value="GAMMA TUBULIN COMPLEX PROTEIN"/>
    <property type="match status" value="1"/>
</dbReference>
<evidence type="ECO:0000256" key="7">
    <source>
        <dbReference type="SAM" id="MobiDB-lite"/>
    </source>
</evidence>
<feature type="region of interest" description="Disordered" evidence="7">
    <location>
        <begin position="562"/>
        <end position="582"/>
    </location>
</feature>
<keyword evidence="5 6" id="KW-0206">Cytoskeleton</keyword>
<evidence type="ECO:0000259" key="9">
    <source>
        <dbReference type="Pfam" id="PF17681"/>
    </source>
</evidence>
<evidence type="ECO:0000313" key="10">
    <source>
        <dbReference type="EMBL" id="UJO21015.1"/>
    </source>
</evidence>
<evidence type="ECO:0000256" key="1">
    <source>
        <dbReference type="ARBA" id="ARBA00004267"/>
    </source>
</evidence>
<keyword evidence="11" id="KW-1185">Reference proteome</keyword>
<dbReference type="GO" id="GO:0051225">
    <property type="term" value="P:spindle assembly"/>
    <property type="evidence" value="ECO:0007669"/>
    <property type="project" value="TreeGrafter"/>
</dbReference>
<dbReference type="OrthoDB" id="78652at2759"/>
<accession>A0A9Q8PEJ5</accession>
<dbReference type="InterPro" id="IPR007259">
    <property type="entry name" value="GCP"/>
</dbReference>
<dbReference type="Pfam" id="PF17681">
    <property type="entry name" value="GCP_N_terminal"/>
    <property type="match status" value="1"/>
</dbReference>
<evidence type="ECO:0000256" key="3">
    <source>
        <dbReference type="ARBA" id="ARBA00022490"/>
    </source>
</evidence>
<dbReference type="EMBL" id="CP090170">
    <property type="protein sequence ID" value="UJO21015.1"/>
    <property type="molecule type" value="Genomic_DNA"/>
</dbReference>
<keyword evidence="3 6" id="KW-0963">Cytoplasm</keyword>
<name>A0A9Q8PEJ5_PASFU</name>
<dbReference type="GO" id="GO:0000278">
    <property type="term" value="P:mitotic cell cycle"/>
    <property type="evidence" value="ECO:0007669"/>
    <property type="project" value="TreeGrafter"/>
</dbReference>
<dbReference type="AlphaFoldDB" id="A0A9Q8PEJ5"/>
<evidence type="ECO:0000256" key="5">
    <source>
        <dbReference type="ARBA" id="ARBA00023212"/>
    </source>
</evidence>
<comment type="similarity">
    <text evidence="2 6">Belongs to the TUBGCP family.</text>
</comment>
<dbReference type="RefSeq" id="XP_047765381.1">
    <property type="nucleotide sequence ID" value="XM_047910496.1"/>
</dbReference>
<evidence type="ECO:0000256" key="4">
    <source>
        <dbReference type="ARBA" id="ARBA00022701"/>
    </source>
</evidence>
<evidence type="ECO:0000256" key="6">
    <source>
        <dbReference type="RuleBase" id="RU363050"/>
    </source>
</evidence>
<protein>
    <recommendedName>
        <fullName evidence="6">Spindle pole body component</fullName>
    </recommendedName>
</protein>
<dbReference type="GO" id="GO:0043015">
    <property type="term" value="F:gamma-tubulin binding"/>
    <property type="evidence" value="ECO:0007669"/>
    <property type="project" value="InterPro"/>
</dbReference>
<reference evidence="10" key="2">
    <citation type="journal article" date="2022" name="Microb. Genom.">
        <title>A chromosome-scale genome assembly of the tomato pathogen Cladosporium fulvum reveals a compartmentalized genome architecture and the presence of a dispensable chromosome.</title>
        <authorList>
            <person name="Zaccaron A.Z."/>
            <person name="Chen L.H."/>
            <person name="Samaras A."/>
            <person name="Stergiopoulos I."/>
        </authorList>
    </citation>
    <scope>NUCLEOTIDE SEQUENCE</scope>
    <source>
        <strain evidence="10">Race5_Kim</strain>
    </source>
</reference>
<dbReference type="PANTHER" id="PTHR19302:SF27">
    <property type="entry name" value="GAMMA-TUBULIN COMPLEX COMPONENT 4"/>
    <property type="match status" value="1"/>
</dbReference>
<dbReference type="GO" id="GO:0000930">
    <property type="term" value="C:gamma-tubulin complex"/>
    <property type="evidence" value="ECO:0007669"/>
    <property type="project" value="TreeGrafter"/>
</dbReference>
<evidence type="ECO:0000313" key="11">
    <source>
        <dbReference type="Proteomes" id="UP000756132"/>
    </source>
</evidence>
<dbReference type="InterPro" id="IPR042241">
    <property type="entry name" value="GCP_C_sf"/>
</dbReference>
<evidence type="ECO:0000256" key="2">
    <source>
        <dbReference type="ARBA" id="ARBA00010337"/>
    </source>
</evidence>
<feature type="compositionally biased region" description="Basic and acidic residues" evidence="7">
    <location>
        <begin position="564"/>
        <end position="582"/>
    </location>
</feature>
<dbReference type="GO" id="GO:0005874">
    <property type="term" value="C:microtubule"/>
    <property type="evidence" value="ECO:0007669"/>
    <property type="project" value="UniProtKB-KW"/>
</dbReference>
<evidence type="ECO:0000259" key="8">
    <source>
        <dbReference type="Pfam" id="PF04130"/>
    </source>
</evidence>
<organism evidence="10 11">
    <name type="scientific">Passalora fulva</name>
    <name type="common">Tomato leaf mold</name>
    <name type="synonym">Cladosporium fulvum</name>
    <dbReference type="NCBI Taxonomy" id="5499"/>
    <lineage>
        <taxon>Eukaryota</taxon>
        <taxon>Fungi</taxon>
        <taxon>Dikarya</taxon>
        <taxon>Ascomycota</taxon>
        <taxon>Pezizomycotina</taxon>
        <taxon>Dothideomycetes</taxon>
        <taxon>Dothideomycetidae</taxon>
        <taxon>Mycosphaerellales</taxon>
        <taxon>Mycosphaerellaceae</taxon>
        <taxon>Fulvia</taxon>
    </lineage>
</organism>
<comment type="subcellular location">
    <subcellularLocation>
        <location evidence="1 6">Cytoplasm</location>
        <location evidence="1 6">Cytoskeleton</location>
        <location evidence="1 6">Microtubule organizing center</location>
    </subcellularLocation>
</comment>
<keyword evidence="4 6" id="KW-0493">Microtubule</keyword>
<dbReference type="GO" id="GO:0000922">
    <property type="term" value="C:spindle pole"/>
    <property type="evidence" value="ECO:0007669"/>
    <property type="project" value="InterPro"/>
</dbReference>
<sequence length="730" mass="82077">MLHEVLLALSGHPSPLFGDQEATETGNGDFPLLSPSEGALLRSLGKLSQLHRKLKRHLETIRKAHQSVICRAVASSIEQKHLGRFQQRILDVEERILKKDSIIVGAYEIVPLASVVGEFDDWHRRMAWYWEVAYFMSPVKAPDQFSSSRSTVNCTSAELIDKLRSETLTGFHEIEQAAIELVKVAETAWLRQLSSWIIHGKLPAFGAKDFFIQPEGAEREHFRRDLTLLPEFVSHSTAASMLFIGKSLHQVQHHQRHNLATAATQRQYDGASLAQTHLQLLASLTLPMVSSQLARTVADIRLSLSQNVLQHLLPSNTTADTFACLRQFLLLSRGEFGEALIIEAEARLQARQQNISRSLQADPVKALQGLQIKDIELRQVLQQVWKTLAAEDQRDVDVVLESARKHITLTTAKTETGTSSDLGIVGGVHVHISGVAFNDLLFPAATELTFTVQPPLDLLLSAHDISNYSVISSYLLAIERSHFRLIDLWRRSPARRVHPSSSMNDTESRQRSNQRATALRKVWATCSAATFLLAETAAFFEAEVVRGYCNHFQEWIEAAPAEDSTEHSGFSDENSTRAQRDPETLASGHRIFLAALLYALLLTDEPFTRELRSLLGNIDHLIAFFVRLFDIHHTLDLERDAGRESAHMLEEEARIGLELDRARKRVDSDMKSVVHRLRELNQERTGSLRYLDVKPSDRVDFEVWKSGGVDRLLMKLEFGTDVTSSDDDSA</sequence>
<dbReference type="GO" id="GO:0007020">
    <property type="term" value="P:microtubule nucleation"/>
    <property type="evidence" value="ECO:0007669"/>
    <property type="project" value="InterPro"/>
</dbReference>
<dbReference type="KEGG" id="ffu:CLAFUR5_11348"/>
<feature type="domain" description="Gamma tubulin complex component C-terminal" evidence="8">
    <location>
        <begin position="322"/>
        <end position="717"/>
    </location>
</feature>
<dbReference type="OMA" id="QLSMWLL"/>
<dbReference type="InterPro" id="IPR040457">
    <property type="entry name" value="GCP_C"/>
</dbReference>
<proteinExistence type="inferred from homology"/>
<dbReference type="Proteomes" id="UP000756132">
    <property type="component" value="Chromosome 8"/>
</dbReference>
<dbReference type="GeneID" id="71991226"/>
<gene>
    <name evidence="10" type="ORF">CLAFUR5_11348</name>
</gene>
<dbReference type="Gene3D" id="1.20.120.1900">
    <property type="entry name" value="Gamma-tubulin complex, C-terminal domain"/>
    <property type="match status" value="1"/>
</dbReference>
<dbReference type="GO" id="GO:0044732">
    <property type="term" value="C:mitotic spindle pole body"/>
    <property type="evidence" value="ECO:0007669"/>
    <property type="project" value="TreeGrafter"/>
</dbReference>
<dbReference type="Pfam" id="PF04130">
    <property type="entry name" value="GCP_C_terminal"/>
    <property type="match status" value="1"/>
</dbReference>
<dbReference type="GO" id="GO:0051011">
    <property type="term" value="F:microtubule minus-end binding"/>
    <property type="evidence" value="ECO:0007669"/>
    <property type="project" value="TreeGrafter"/>
</dbReference>
<dbReference type="GO" id="GO:0031122">
    <property type="term" value="P:cytoplasmic microtubule organization"/>
    <property type="evidence" value="ECO:0007669"/>
    <property type="project" value="TreeGrafter"/>
</dbReference>
<feature type="domain" description="Gamma tubulin complex component protein N-terminal" evidence="9">
    <location>
        <begin position="2"/>
        <end position="313"/>
    </location>
</feature>
<dbReference type="InterPro" id="IPR041470">
    <property type="entry name" value="GCP_N"/>
</dbReference>
<reference evidence="10" key="1">
    <citation type="submission" date="2021-12" db="EMBL/GenBank/DDBJ databases">
        <authorList>
            <person name="Zaccaron A."/>
            <person name="Stergiopoulos I."/>
        </authorList>
    </citation>
    <scope>NUCLEOTIDE SEQUENCE</scope>
    <source>
        <strain evidence="10">Race5_Kim</strain>
    </source>
</reference>
<dbReference type="GO" id="GO:0051321">
    <property type="term" value="P:meiotic cell cycle"/>
    <property type="evidence" value="ECO:0007669"/>
    <property type="project" value="TreeGrafter"/>
</dbReference>